<name>A0A5B9MCL3_9BACT</name>
<keyword evidence="2" id="KW-0326">Glycosidase</keyword>
<evidence type="ECO:0000313" key="2">
    <source>
        <dbReference type="EMBL" id="QEF98513.1"/>
    </source>
</evidence>
<feature type="domain" description="Flagellar protein FlgJ N-terminal" evidence="1">
    <location>
        <begin position="50"/>
        <end position="93"/>
    </location>
</feature>
<proteinExistence type="predicted"/>
<evidence type="ECO:0000313" key="3">
    <source>
        <dbReference type="Proteomes" id="UP000321353"/>
    </source>
</evidence>
<organism evidence="2 3">
    <name type="scientific">Stieleria maiorica</name>
    <dbReference type="NCBI Taxonomy" id="2795974"/>
    <lineage>
        <taxon>Bacteria</taxon>
        <taxon>Pseudomonadati</taxon>
        <taxon>Planctomycetota</taxon>
        <taxon>Planctomycetia</taxon>
        <taxon>Pirellulales</taxon>
        <taxon>Pirellulaceae</taxon>
        <taxon>Stieleria</taxon>
    </lineage>
</organism>
<evidence type="ECO:0000259" key="1">
    <source>
        <dbReference type="Pfam" id="PF10135"/>
    </source>
</evidence>
<dbReference type="InterPro" id="IPR019301">
    <property type="entry name" value="Flagellar_prot_FlgJ_N"/>
</dbReference>
<reference evidence="2 3" key="1">
    <citation type="submission" date="2019-02" db="EMBL/GenBank/DDBJ databases">
        <title>Planctomycetal bacteria perform biofilm scaping via a novel small molecule.</title>
        <authorList>
            <person name="Jeske O."/>
            <person name="Boedeker C."/>
            <person name="Wiegand S."/>
            <person name="Breitling P."/>
            <person name="Kallscheuer N."/>
            <person name="Jogler M."/>
            <person name="Rohde M."/>
            <person name="Petersen J."/>
            <person name="Medema M.H."/>
            <person name="Surup F."/>
            <person name="Jogler C."/>
        </authorList>
    </citation>
    <scope>NUCLEOTIDE SEQUENCE [LARGE SCALE GENOMIC DNA]</scope>
    <source>
        <strain evidence="2 3">Mal15</strain>
    </source>
</reference>
<protein>
    <submittedName>
        <fullName evidence="2">Peptidoglycan hydrolase FlgJ</fullName>
        <ecNumber evidence="2">3.2.1.-</ecNumber>
    </submittedName>
</protein>
<sequence>MESIGSNISVSLPSQIAATAKGGDPSAAQVEELGTEFESVFVSMLMKELRNSLEDGLFGGDGSDSFGGMFDLFIGQHLAQSKAIGVSDLLVQQYSKTQADDGHEQTSGVSFSA</sequence>
<keyword evidence="3" id="KW-1185">Reference proteome</keyword>
<dbReference type="RefSeq" id="WP_147868035.1">
    <property type="nucleotide sequence ID" value="NZ_CP036264.1"/>
</dbReference>
<dbReference type="GO" id="GO:0016798">
    <property type="term" value="F:hydrolase activity, acting on glycosyl bonds"/>
    <property type="evidence" value="ECO:0007669"/>
    <property type="project" value="UniProtKB-KW"/>
</dbReference>
<accession>A0A5B9MCL3</accession>
<dbReference type="KEGG" id="smam:Mal15_25650"/>
<keyword evidence="2" id="KW-0378">Hydrolase</keyword>
<gene>
    <name evidence="2" type="primary">flgJ</name>
    <name evidence="2" type="ORF">Mal15_25650</name>
</gene>
<dbReference type="EMBL" id="CP036264">
    <property type="protein sequence ID" value="QEF98513.1"/>
    <property type="molecule type" value="Genomic_DNA"/>
</dbReference>
<dbReference type="EC" id="3.2.1.-" evidence="2"/>
<dbReference type="Pfam" id="PF10135">
    <property type="entry name" value="Rod-binding"/>
    <property type="match status" value="1"/>
</dbReference>
<dbReference type="AlphaFoldDB" id="A0A5B9MCL3"/>
<dbReference type="Proteomes" id="UP000321353">
    <property type="component" value="Chromosome"/>
</dbReference>